<gene>
    <name evidence="1" type="ORF">A2642_04535</name>
</gene>
<dbReference type="EMBL" id="MFTJ01000025">
    <property type="protein sequence ID" value="OGI65586.1"/>
    <property type="molecule type" value="Genomic_DNA"/>
</dbReference>
<accession>A0A1F6V7W1</accession>
<organism evidence="1 2">
    <name type="scientific">Candidatus Nomurabacteria bacterium RIFCSPHIGHO2_01_FULL_39_10</name>
    <dbReference type="NCBI Taxonomy" id="1801733"/>
    <lineage>
        <taxon>Bacteria</taxon>
        <taxon>Candidatus Nomuraibacteriota</taxon>
    </lineage>
</organism>
<dbReference type="AlphaFoldDB" id="A0A1F6V7W1"/>
<evidence type="ECO:0000313" key="2">
    <source>
        <dbReference type="Proteomes" id="UP000178700"/>
    </source>
</evidence>
<dbReference type="Proteomes" id="UP000178700">
    <property type="component" value="Unassembled WGS sequence"/>
</dbReference>
<sequence>MVKERTLHSVYDVCTAEGSFLPQAKIDVDLITTITTTAMNDFAAAKVLRTQAKPESTHWNSIFKLHYDVFHQLAEALVYFDSMKVKTHECLFVYLCQKYPELEFSWEFLEQLRIKRNRSIYYGEPMKYVDWKSIEFQLQLYINALYKMIQERISAKGY</sequence>
<protein>
    <recommendedName>
        <fullName evidence="3">HEPN domain-containing protein</fullName>
    </recommendedName>
</protein>
<comment type="caution">
    <text evidence="1">The sequence shown here is derived from an EMBL/GenBank/DDBJ whole genome shotgun (WGS) entry which is preliminary data.</text>
</comment>
<evidence type="ECO:0008006" key="3">
    <source>
        <dbReference type="Google" id="ProtNLM"/>
    </source>
</evidence>
<name>A0A1F6V7W1_9BACT</name>
<proteinExistence type="predicted"/>
<reference evidence="1 2" key="1">
    <citation type="journal article" date="2016" name="Nat. Commun.">
        <title>Thousands of microbial genomes shed light on interconnected biogeochemical processes in an aquifer system.</title>
        <authorList>
            <person name="Anantharaman K."/>
            <person name="Brown C.T."/>
            <person name="Hug L.A."/>
            <person name="Sharon I."/>
            <person name="Castelle C.J."/>
            <person name="Probst A.J."/>
            <person name="Thomas B.C."/>
            <person name="Singh A."/>
            <person name="Wilkins M.J."/>
            <person name="Karaoz U."/>
            <person name="Brodie E.L."/>
            <person name="Williams K.H."/>
            <person name="Hubbard S.S."/>
            <person name="Banfield J.F."/>
        </authorList>
    </citation>
    <scope>NUCLEOTIDE SEQUENCE [LARGE SCALE GENOMIC DNA]</scope>
</reference>
<evidence type="ECO:0000313" key="1">
    <source>
        <dbReference type="EMBL" id="OGI65586.1"/>
    </source>
</evidence>